<dbReference type="InterPro" id="IPR043128">
    <property type="entry name" value="Rev_trsase/Diguanyl_cyclase"/>
</dbReference>
<dbReference type="NCBIfam" id="TIGR00254">
    <property type="entry name" value="GGDEF"/>
    <property type="match status" value="1"/>
</dbReference>
<dbReference type="PROSITE" id="PS50887">
    <property type="entry name" value="GGDEF"/>
    <property type="match status" value="1"/>
</dbReference>
<protein>
    <submittedName>
        <fullName evidence="3">Sensor domain-containing diguanylate cyclase</fullName>
    </submittedName>
</protein>
<dbReference type="Pfam" id="PF13185">
    <property type="entry name" value="GAF_2"/>
    <property type="match status" value="1"/>
</dbReference>
<dbReference type="InterPro" id="IPR029787">
    <property type="entry name" value="Nucleotide_cyclase"/>
</dbReference>
<dbReference type="Gene3D" id="3.30.70.270">
    <property type="match status" value="1"/>
</dbReference>
<reference evidence="3 4" key="1">
    <citation type="submission" date="2021-10" db="EMBL/GenBank/DDBJ databases">
        <title>Anaerobic single-cell dispensing facilitates the cultivation of human gut bacteria.</title>
        <authorList>
            <person name="Afrizal A."/>
        </authorList>
    </citation>
    <scope>NUCLEOTIDE SEQUENCE [LARGE SCALE GENOMIC DNA]</scope>
    <source>
        <strain evidence="3 4">CLA-AA-H224</strain>
    </source>
</reference>
<feature type="transmembrane region" description="Helical" evidence="1">
    <location>
        <begin position="21"/>
        <end position="39"/>
    </location>
</feature>
<dbReference type="AlphaFoldDB" id="A0AAE3E6L6"/>
<dbReference type="PANTHER" id="PTHR45138:SF9">
    <property type="entry name" value="DIGUANYLATE CYCLASE DGCM-RELATED"/>
    <property type="match status" value="1"/>
</dbReference>
<keyword evidence="1" id="KW-0472">Membrane</keyword>
<keyword evidence="1" id="KW-0812">Transmembrane</keyword>
<evidence type="ECO:0000313" key="3">
    <source>
        <dbReference type="EMBL" id="MCC2222770.1"/>
    </source>
</evidence>
<feature type="domain" description="GGDEF" evidence="2">
    <location>
        <begin position="285"/>
        <end position="411"/>
    </location>
</feature>
<organism evidence="3 4">
    <name type="scientific">Anthropogastromicrobium aceti</name>
    <dbReference type="NCBI Taxonomy" id="2981768"/>
    <lineage>
        <taxon>Bacteria</taxon>
        <taxon>Bacillati</taxon>
        <taxon>Bacillota</taxon>
        <taxon>Clostridia</taxon>
        <taxon>Lachnospirales</taxon>
        <taxon>Lachnospiraceae</taxon>
        <taxon>Anthropogastromicrobium</taxon>
    </lineage>
</organism>
<gene>
    <name evidence="3" type="ORF">LKD48_14260</name>
</gene>
<evidence type="ECO:0000259" key="2">
    <source>
        <dbReference type="PROSITE" id="PS50887"/>
    </source>
</evidence>
<dbReference type="Pfam" id="PF00990">
    <property type="entry name" value="GGDEF"/>
    <property type="match status" value="1"/>
</dbReference>
<dbReference type="PANTHER" id="PTHR45138">
    <property type="entry name" value="REGULATORY COMPONENTS OF SENSORY TRANSDUCTION SYSTEM"/>
    <property type="match status" value="1"/>
</dbReference>
<dbReference type="InterPro" id="IPR050469">
    <property type="entry name" value="Diguanylate_Cyclase"/>
</dbReference>
<dbReference type="InterPro" id="IPR000160">
    <property type="entry name" value="GGDEF_dom"/>
</dbReference>
<comment type="caution">
    <text evidence="3">The sequence shown here is derived from an EMBL/GenBank/DDBJ whole genome shotgun (WGS) entry which is preliminary data.</text>
</comment>
<dbReference type="SUPFAM" id="SSF55073">
    <property type="entry name" value="Nucleotide cyclase"/>
    <property type="match status" value="1"/>
</dbReference>
<dbReference type="Proteomes" id="UP001198200">
    <property type="component" value="Unassembled WGS sequence"/>
</dbReference>
<dbReference type="InterPro" id="IPR003018">
    <property type="entry name" value="GAF"/>
</dbReference>
<dbReference type="GO" id="GO:0052621">
    <property type="term" value="F:diguanylate cyclase activity"/>
    <property type="evidence" value="ECO:0007669"/>
    <property type="project" value="TreeGrafter"/>
</dbReference>
<dbReference type="SMART" id="SM00267">
    <property type="entry name" value="GGDEF"/>
    <property type="match status" value="1"/>
</dbReference>
<dbReference type="InterPro" id="IPR029016">
    <property type="entry name" value="GAF-like_dom_sf"/>
</dbReference>
<accession>A0AAE3E6L6</accession>
<keyword evidence="1" id="KW-1133">Transmembrane helix</keyword>
<proteinExistence type="predicted"/>
<keyword evidence="4" id="KW-1185">Reference proteome</keyword>
<sequence>MENEMLDQMHKKLVWKITIQFIWILCIIAMMVCIIYEGIVQVHRSHVWALGGMALILLITYFIWNLHTLWELFENKTKVENELERSSTLIHCVTELSANQDVDEAINHLLEIINQYFKSDRTYIFEIDEERQIVHNSYEYAAKGVSKEIENLNQVPIQIIASWIKKFEREGSFYISNLDLEKDREDERAYECLKAQNVNSLLAVPLIRNREIIGFIGVDNPRKNYRDFPFLSSIQFFIMNRLDTKAQQEKLQYLSYRDALTNLYNRNRYMNVLENYSQNKGQLIRNVGVIYMDLNELKKVNDEQGHEAGDSYIRRAAQQIVAVFPEHTYRIGGDEFVVLYPEIKQAEFEYFVSQLQKNAKEHHVNISYGVVWKEICENLEDLLTEADKKMYEDKKLYYSNTKHNRRGQIERNSPLFTAEKKVMQD</sequence>
<evidence type="ECO:0000313" key="4">
    <source>
        <dbReference type="Proteomes" id="UP001198200"/>
    </source>
</evidence>
<evidence type="ECO:0000256" key="1">
    <source>
        <dbReference type="SAM" id="Phobius"/>
    </source>
</evidence>
<feature type="transmembrane region" description="Helical" evidence="1">
    <location>
        <begin position="45"/>
        <end position="64"/>
    </location>
</feature>
<dbReference type="CDD" id="cd01949">
    <property type="entry name" value="GGDEF"/>
    <property type="match status" value="1"/>
</dbReference>
<dbReference type="Gene3D" id="3.30.450.40">
    <property type="match status" value="1"/>
</dbReference>
<name>A0AAE3E6L6_9FIRM</name>
<dbReference type="EMBL" id="JAJEQN010000049">
    <property type="protein sequence ID" value="MCC2222770.1"/>
    <property type="molecule type" value="Genomic_DNA"/>
</dbReference>
<dbReference type="SUPFAM" id="SSF55781">
    <property type="entry name" value="GAF domain-like"/>
    <property type="match status" value="1"/>
</dbReference>
<dbReference type="RefSeq" id="WP_308732366.1">
    <property type="nucleotide sequence ID" value="NZ_JAJEQN010000049.1"/>
</dbReference>